<dbReference type="AlphaFoldDB" id="A0A078BBR0"/>
<sequence length="180" mass="21385">MENLKLISSLKRALKVVTENFLGINEVRQKDYIKSETQKTKKFEKSPSLAEIYESDDNYPGIHLRLNVPVKIEAGKEVIKDIDFIMRVHQDSIDSQTFTDLKMLLPKNFKLQIQVFEKSIMTNKNWMSQLAEPQTQELSQMRQFYLKLVDYVKELYEFENQKLEEKENKQPNQKNDEDDF</sequence>
<organism evidence="1 2">
    <name type="scientific">Stylonychia lemnae</name>
    <name type="common">Ciliate</name>
    <dbReference type="NCBI Taxonomy" id="5949"/>
    <lineage>
        <taxon>Eukaryota</taxon>
        <taxon>Sar</taxon>
        <taxon>Alveolata</taxon>
        <taxon>Ciliophora</taxon>
        <taxon>Intramacronucleata</taxon>
        <taxon>Spirotrichea</taxon>
        <taxon>Stichotrichia</taxon>
        <taxon>Sporadotrichida</taxon>
        <taxon>Oxytrichidae</taxon>
        <taxon>Stylonychinae</taxon>
        <taxon>Stylonychia</taxon>
    </lineage>
</organism>
<evidence type="ECO:0000313" key="2">
    <source>
        <dbReference type="Proteomes" id="UP000039865"/>
    </source>
</evidence>
<evidence type="ECO:0000313" key="1">
    <source>
        <dbReference type="EMBL" id="CDW90697.1"/>
    </source>
</evidence>
<dbReference type="Proteomes" id="UP000039865">
    <property type="component" value="Unassembled WGS sequence"/>
</dbReference>
<keyword evidence="2" id="KW-1185">Reference proteome</keyword>
<name>A0A078BBR0_STYLE</name>
<proteinExistence type="predicted"/>
<dbReference type="EMBL" id="CCKQ01018716">
    <property type="protein sequence ID" value="CDW90697.1"/>
    <property type="molecule type" value="Genomic_DNA"/>
</dbReference>
<dbReference type="InParanoid" id="A0A078BBR0"/>
<reference evidence="1 2" key="1">
    <citation type="submission" date="2014-06" db="EMBL/GenBank/DDBJ databases">
        <authorList>
            <person name="Swart Estienne"/>
        </authorList>
    </citation>
    <scope>NUCLEOTIDE SEQUENCE [LARGE SCALE GENOMIC DNA]</scope>
    <source>
        <strain evidence="1 2">130c</strain>
    </source>
</reference>
<gene>
    <name evidence="1" type="primary">Contig19580.g20762</name>
    <name evidence="1" type="ORF">STYLEM_19843</name>
</gene>
<accession>A0A078BBR0</accession>
<protein>
    <submittedName>
        <fullName evidence="1">Uncharacterized protein</fullName>
    </submittedName>
</protein>